<keyword evidence="2" id="KW-1185">Reference proteome</keyword>
<dbReference type="KEGG" id="pcu:PC_RS10740"/>
<dbReference type="Proteomes" id="UP000000529">
    <property type="component" value="Chromosome"/>
</dbReference>
<protein>
    <submittedName>
        <fullName evidence="1">Uncharacterized protein</fullName>
    </submittedName>
</protein>
<name>Q6M9Q8_PARUW</name>
<proteinExistence type="predicted"/>
<organism evidence="1 2">
    <name type="scientific">Protochlamydia amoebophila (strain UWE25)</name>
    <dbReference type="NCBI Taxonomy" id="264201"/>
    <lineage>
        <taxon>Bacteria</taxon>
        <taxon>Pseudomonadati</taxon>
        <taxon>Chlamydiota</taxon>
        <taxon>Chlamydiia</taxon>
        <taxon>Parachlamydiales</taxon>
        <taxon>Parachlamydiaceae</taxon>
        <taxon>Candidatus Protochlamydia</taxon>
    </lineage>
</organism>
<accession>Q6M9Q8</accession>
<evidence type="ECO:0000313" key="1">
    <source>
        <dbReference type="EMBL" id="CAF24691.1"/>
    </source>
</evidence>
<evidence type="ECO:0000313" key="2">
    <source>
        <dbReference type="Proteomes" id="UP000000529"/>
    </source>
</evidence>
<gene>
    <name evidence="1" type="ORF">PC_RS10740</name>
</gene>
<dbReference type="EMBL" id="BX908798">
    <property type="protein sequence ID" value="CAF24691.1"/>
    <property type="molecule type" value="Genomic_DNA"/>
</dbReference>
<dbReference type="STRING" id="264201.pc1967"/>
<reference evidence="1 2" key="1">
    <citation type="journal article" date="2004" name="Science">
        <title>Illuminating the evolutionary history of chlamydiae.</title>
        <authorList>
            <person name="Horn M."/>
            <person name="Collingro A."/>
            <person name="Schmitz-Esser S."/>
            <person name="Beier C.L."/>
            <person name="Purkhold U."/>
            <person name="Fartmann B."/>
            <person name="Brandt P."/>
            <person name="Nyakatura G.J."/>
            <person name="Droege M."/>
            <person name="Frishman D."/>
            <person name="Rattei T."/>
            <person name="Mewes H."/>
            <person name="Wagner M."/>
        </authorList>
    </citation>
    <scope>NUCLEOTIDE SEQUENCE [LARGE SCALE GENOMIC DNA]</scope>
    <source>
        <strain evidence="1 2">UWE25</strain>
    </source>
</reference>
<dbReference type="HOGENOM" id="CLU_2918556_0_0_0"/>
<dbReference type="AlphaFoldDB" id="Q6M9Q8"/>
<sequence length="61" mass="7270">MINHADGLEKLKLMFFRTIPPFHLLEHVCHKIEYLCNKIYLTILEDVIKCLKQNGINKIKF</sequence>